<dbReference type="RefSeq" id="WP_152101168.1">
    <property type="nucleotide sequence ID" value="NZ_AP021861.1"/>
</dbReference>
<evidence type="ECO:0000313" key="2">
    <source>
        <dbReference type="Proteomes" id="UP000326837"/>
    </source>
</evidence>
<dbReference type="Proteomes" id="UP000326837">
    <property type="component" value="Chromosome"/>
</dbReference>
<name>A0A5K7XHG7_9BACT</name>
<dbReference type="KEGG" id="lpav:PLANPX_5500"/>
<keyword evidence="2" id="KW-1185">Reference proteome</keyword>
<dbReference type="EMBL" id="AP021861">
    <property type="protein sequence ID" value="BBO35888.1"/>
    <property type="molecule type" value="Genomic_DNA"/>
</dbReference>
<evidence type="ECO:0000313" key="1">
    <source>
        <dbReference type="EMBL" id="BBO35888.1"/>
    </source>
</evidence>
<organism evidence="1 2">
    <name type="scientific">Lacipirellula parvula</name>
    <dbReference type="NCBI Taxonomy" id="2650471"/>
    <lineage>
        <taxon>Bacteria</taxon>
        <taxon>Pseudomonadati</taxon>
        <taxon>Planctomycetota</taxon>
        <taxon>Planctomycetia</taxon>
        <taxon>Pirellulales</taxon>
        <taxon>Lacipirellulaceae</taxon>
        <taxon>Lacipirellula</taxon>
    </lineage>
</organism>
<proteinExistence type="predicted"/>
<dbReference type="AlphaFoldDB" id="A0A5K7XHG7"/>
<reference evidence="2" key="1">
    <citation type="submission" date="2019-10" db="EMBL/GenBank/DDBJ databases">
        <title>Lacipirellula parvula gen. nov., sp. nov., representing a lineage of planctomycetes widespread in freshwater anoxic habitats, and description of the family Lacipirellulaceae.</title>
        <authorList>
            <person name="Dedysh S.N."/>
            <person name="Kulichevskaya I.S."/>
            <person name="Beletsky A.V."/>
            <person name="Rakitin A.L."/>
            <person name="Mardanov A.V."/>
            <person name="Ivanova A.A."/>
            <person name="Saltykova V.X."/>
            <person name="Rijpstra W.I.C."/>
            <person name="Sinninghe Damste J.S."/>
            <person name="Ravin N.V."/>
        </authorList>
    </citation>
    <scope>NUCLEOTIDE SEQUENCE [LARGE SCALE GENOMIC DNA]</scope>
    <source>
        <strain evidence="2">PX69</strain>
    </source>
</reference>
<accession>A0A5K7XHG7</accession>
<sequence>MRIQGGNDSIFALLAARQSSSAIGGKSTEQAAAASSAACEIDVAAPEEDSPDFTQMTPKEMKDFAKQLFDDGEIDLTQLFMLQTAGMPLGKVGANGEFVPLSNDEANAAQNKPVNYFSTAQEAMKFIEQSGKASDPTSGYANWKGIVDALKRATSGVDVVG</sequence>
<gene>
    <name evidence="1" type="ORF">PLANPX_5500</name>
</gene>
<protein>
    <submittedName>
        <fullName evidence="1">Uncharacterized protein</fullName>
    </submittedName>
</protein>